<reference evidence="2" key="1">
    <citation type="journal article" date="2020" name="Stud. Mycol.">
        <title>101 Dothideomycetes genomes: a test case for predicting lifestyles and emergence of pathogens.</title>
        <authorList>
            <person name="Haridas S."/>
            <person name="Albert R."/>
            <person name="Binder M."/>
            <person name="Bloem J."/>
            <person name="Labutti K."/>
            <person name="Salamov A."/>
            <person name="Andreopoulos B."/>
            <person name="Baker S."/>
            <person name="Barry K."/>
            <person name="Bills G."/>
            <person name="Bluhm B."/>
            <person name="Cannon C."/>
            <person name="Castanera R."/>
            <person name="Culley D."/>
            <person name="Daum C."/>
            <person name="Ezra D."/>
            <person name="Gonzalez J."/>
            <person name="Henrissat B."/>
            <person name="Kuo A."/>
            <person name="Liang C."/>
            <person name="Lipzen A."/>
            <person name="Lutzoni F."/>
            <person name="Magnuson J."/>
            <person name="Mondo S."/>
            <person name="Nolan M."/>
            <person name="Ohm R."/>
            <person name="Pangilinan J."/>
            <person name="Park H.-J."/>
            <person name="Ramirez L."/>
            <person name="Alfaro M."/>
            <person name="Sun H."/>
            <person name="Tritt A."/>
            <person name="Yoshinaga Y."/>
            <person name="Zwiers L.-H."/>
            <person name="Turgeon B."/>
            <person name="Goodwin S."/>
            <person name="Spatafora J."/>
            <person name="Crous P."/>
            <person name="Grigoriev I."/>
        </authorList>
    </citation>
    <scope>NUCLEOTIDE SEQUENCE</scope>
    <source>
        <strain evidence="2">CBS 122681</strain>
    </source>
</reference>
<feature type="compositionally biased region" description="Polar residues" evidence="1">
    <location>
        <begin position="167"/>
        <end position="182"/>
    </location>
</feature>
<protein>
    <submittedName>
        <fullName evidence="2">Uncharacterized protein</fullName>
    </submittedName>
</protein>
<feature type="compositionally biased region" description="Polar residues" evidence="1">
    <location>
        <begin position="45"/>
        <end position="55"/>
    </location>
</feature>
<gene>
    <name evidence="2" type="ORF">K491DRAFT_673566</name>
</gene>
<proteinExistence type="predicted"/>
<dbReference type="EMBL" id="MU004291">
    <property type="protein sequence ID" value="KAF2662053.1"/>
    <property type="molecule type" value="Genomic_DNA"/>
</dbReference>
<dbReference type="Proteomes" id="UP000799324">
    <property type="component" value="Unassembled WGS sequence"/>
</dbReference>
<evidence type="ECO:0000313" key="3">
    <source>
        <dbReference type="Proteomes" id="UP000799324"/>
    </source>
</evidence>
<feature type="region of interest" description="Disordered" evidence="1">
    <location>
        <begin position="18"/>
        <end position="65"/>
    </location>
</feature>
<sequence>MNNAHPNQQENAFILRAPISSQAHSKPLESSMYRPASSRMRDVNASGSRSAAITSTDHHAAQQGYRPEPHDLQTLHYEEVTIGPPSVFAFVPNKAQPRAGTWRPRIATPAKRKRPLNNTKLALRQLPRYPAAESEYASQHQETFSRPQETPDTQQECTWTRHMYLKKSQSGAGMDGSPNTGVGTRKCPGASPKSAP</sequence>
<feature type="region of interest" description="Disordered" evidence="1">
    <location>
        <begin position="132"/>
        <end position="196"/>
    </location>
</feature>
<accession>A0A6A6TSY7</accession>
<name>A0A6A6TSY7_9PLEO</name>
<feature type="compositionally biased region" description="Polar residues" evidence="1">
    <location>
        <begin position="136"/>
        <end position="158"/>
    </location>
</feature>
<evidence type="ECO:0000313" key="2">
    <source>
        <dbReference type="EMBL" id="KAF2662053.1"/>
    </source>
</evidence>
<keyword evidence="3" id="KW-1185">Reference proteome</keyword>
<organism evidence="2 3">
    <name type="scientific">Lophiostoma macrostomum CBS 122681</name>
    <dbReference type="NCBI Taxonomy" id="1314788"/>
    <lineage>
        <taxon>Eukaryota</taxon>
        <taxon>Fungi</taxon>
        <taxon>Dikarya</taxon>
        <taxon>Ascomycota</taxon>
        <taxon>Pezizomycotina</taxon>
        <taxon>Dothideomycetes</taxon>
        <taxon>Pleosporomycetidae</taxon>
        <taxon>Pleosporales</taxon>
        <taxon>Lophiostomataceae</taxon>
        <taxon>Lophiostoma</taxon>
    </lineage>
</organism>
<dbReference type="AlphaFoldDB" id="A0A6A6TSY7"/>
<evidence type="ECO:0000256" key="1">
    <source>
        <dbReference type="SAM" id="MobiDB-lite"/>
    </source>
</evidence>